<proteinExistence type="predicted"/>
<evidence type="ECO:0000313" key="4">
    <source>
        <dbReference type="Proteomes" id="UP000619761"/>
    </source>
</evidence>
<feature type="domain" description="Signal transduction histidine kinase internal region" evidence="2">
    <location>
        <begin position="154"/>
        <end position="232"/>
    </location>
</feature>
<dbReference type="Gene3D" id="3.30.565.10">
    <property type="entry name" value="Histidine kinase-like ATPase, C-terminal domain"/>
    <property type="match status" value="1"/>
</dbReference>
<dbReference type="RefSeq" id="WP_189416926.1">
    <property type="nucleotide sequence ID" value="NZ_BMYZ01000001.1"/>
</dbReference>
<name>A0ABQ3AXU1_9GAMM</name>
<evidence type="ECO:0000256" key="1">
    <source>
        <dbReference type="SAM" id="Phobius"/>
    </source>
</evidence>
<dbReference type="InterPro" id="IPR010559">
    <property type="entry name" value="Sig_transdc_His_kin_internal"/>
</dbReference>
<dbReference type="EMBL" id="BMYZ01000001">
    <property type="protein sequence ID" value="GGY70259.1"/>
    <property type="molecule type" value="Genomic_DNA"/>
</dbReference>
<keyword evidence="3" id="KW-0418">Kinase</keyword>
<keyword evidence="3" id="KW-0808">Transferase</keyword>
<protein>
    <submittedName>
        <fullName evidence="3">Histidine kinase</fullName>
    </submittedName>
</protein>
<dbReference type="InterPro" id="IPR050640">
    <property type="entry name" value="Bact_2-comp_sensor_kinase"/>
</dbReference>
<comment type="caution">
    <text evidence="3">The sequence shown here is derived from an EMBL/GenBank/DDBJ whole genome shotgun (WGS) entry which is preliminary data.</text>
</comment>
<feature type="transmembrane region" description="Helical" evidence="1">
    <location>
        <begin position="60"/>
        <end position="84"/>
    </location>
</feature>
<evidence type="ECO:0000313" key="3">
    <source>
        <dbReference type="EMBL" id="GGY70259.1"/>
    </source>
</evidence>
<keyword evidence="4" id="KW-1185">Reference proteome</keyword>
<evidence type="ECO:0000259" key="2">
    <source>
        <dbReference type="Pfam" id="PF06580"/>
    </source>
</evidence>
<reference evidence="4" key="1">
    <citation type="journal article" date="2019" name="Int. J. Syst. Evol. Microbiol.">
        <title>The Global Catalogue of Microorganisms (GCM) 10K type strain sequencing project: providing services to taxonomists for standard genome sequencing and annotation.</title>
        <authorList>
            <consortium name="The Broad Institute Genomics Platform"/>
            <consortium name="The Broad Institute Genome Sequencing Center for Infectious Disease"/>
            <person name="Wu L."/>
            <person name="Ma J."/>
        </authorList>
    </citation>
    <scope>NUCLEOTIDE SEQUENCE [LARGE SCALE GENOMIC DNA]</scope>
    <source>
        <strain evidence="4">KCTC 32239</strain>
    </source>
</reference>
<dbReference type="PANTHER" id="PTHR34220:SF7">
    <property type="entry name" value="SENSOR HISTIDINE KINASE YPDA"/>
    <property type="match status" value="1"/>
</dbReference>
<dbReference type="GO" id="GO:0016301">
    <property type="term" value="F:kinase activity"/>
    <property type="evidence" value="ECO:0007669"/>
    <property type="project" value="UniProtKB-KW"/>
</dbReference>
<dbReference type="Proteomes" id="UP000619761">
    <property type="component" value="Unassembled WGS sequence"/>
</dbReference>
<dbReference type="SUPFAM" id="SSF55874">
    <property type="entry name" value="ATPase domain of HSP90 chaperone/DNA topoisomerase II/histidine kinase"/>
    <property type="match status" value="1"/>
</dbReference>
<organism evidence="3 4">
    <name type="scientific">Cellvibrio zantedeschiae</name>
    <dbReference type="NCBI Taxonomy" id="1237077"/>
    <lineage>
        <taxon>Bacteria</taxon>
        <taxon>Pseudomonadati</taxon>
        <taxon>Pseudomonadota</taxon>
        <taxon>Gammaproteobacteria</taxon>
        <taxon>Cellvibrionales</taxon>
        <taxon>Cellvibrionaceae</taxon>
        <taxon>Cellvibrio</taxon>
    </lineage>
</organism>
<dbReference type="PANTHER" id="PTHR34220">
    <property type="entry name" value="SENSOR HISTIDINE KINASE YPDA"/>
    <property type="match status" value="1"/>
</dbReference>
<feature type="transmembrane region" description="Helical" evidence="1">
    <location>
        <begin position="20"/>
        <end position="40"/>
    </location>
</feature>
<keyword evidence="1" id="KW-0472">Membrane</keyword>
<accession>A0ABQ3AXU1</accession>
<keyword evidence="1" id="KW-0812">Transmembrane</keyword>
<keyword evidence="1" id="KW-1133">Transmembrane helix</keyword>
<feature type="transmembrane region" description="Helical" evidence="1">
    <location>
        <begin position="104"/>
        <end position="127"/>
    </location>
</feature>
<gene>
    <name evidence="3" type="ORF">GCM10011613_13350</name>
</gene>
<dbReference type="InterPro" id="IPR036890">
    <property type="entry name" value="HATPase_C_sf"/>
</dbReference>
<dbReference type="Pfam" id="PF06580">
    <property type="entry name" value="His_kinase"/>
    <property type="match status" value="1"/>
</dbReference>
<sequence length="344" mass="40054">MLFLAATQMVIIVPLHEYARFLFFCDLFWFPFFTLAVLIFRYMFKTLGWESFSSKQFLEYSLVFSLMSGLTIAIFMWIIFSSFYWHEITTELTPNNSKRALAKFVMGSILGNWIQTTIFISAWIFLYNSITSTKIMRETELRYLRAQHNLKEATLNSLSNQLNPHFLFNALNNIRFMIHENQKSADSMITSLSEILRYSLESSRREKVTLAEEINIIHRYIEIVKSQLEERLNFQLLIAEDLYDYLIPPMVLQMLIENGIKHGLENIKQGGELSVSCEDLHSRLRFHIVNDLANTAVVRTPTTGIGLKNIRRRLELLYGNEGELLVSKTAEKFTVTLSIPKELS</sequence>